<dbReference type="InterPro" id="IPR029069">
    <property type="entry name" value="HotDog_dom_sf"/>
</dbReference>
<keyword evidence="5 7" id="KW-0560">Oxidoreductase</keyword>
<evidence type="ECO:0000256" key="4">
    <source>
        <dbReference type="ARBA" id="ARBA00022490"/>
    </source>
</evidence>
<dbReference type="SUPFAM" id="SSF48179">
    <property type="entry name" value="6-phosphogluconate dehydrogenase C-terminal domain-like"/>
    <property type="match status" value="1"/>
</dbReference>
<dbReference type="Gene3D" id="1.10.1040.10">
    <property type="entry name" value="N-(1-d-carboxylethyl)-l-norvaline Dehydrogenase, domain 2"/>
    <property type="match status" value="1"/>
</dbReference>
<dbReference type="Gene3D" id="3.10.129.10">
    <property type="entry name" value="Hotdog Thioesterase"/>
    <property type="match status" value="1"/>
</dbReference>
<dbReference type="InterPro" id="IPR008927">
    <property type="entry name" value="6-PGluconate_DH-like_C_sf"/>
</dbReference>
<gene>
    <name evidence="10" type="primary">lcdH</name>
    <name evidence="10" type="ORF">GCM10016455_13390</name>
</gene>
<dbReference type="RefSeq" id="WP_191285706.1">
    <property type="nucleotide sequence ID" value="NZ_BNCH01000002.1"/>
</dbReference>
<dbReference type="CDD" id="cd00586">
    <property type="entry name" value="4HBT"/>
    <property type="match status" value="1"/>
</dbReference>
<dbReference type="PANTHER" id="PTHR48075">
    <property type="entry name" value="3-HYDROXYACYL-COA DEHYDROGENASE FAMILY PROTEIN"/>
    <property type="match status" value="1"/>
</dbReference>
<dbReference type="Pfam" id="PF13279">
    <property type="entry name" value="4HBT_2"/>
    <property type="match status" value="1"/>
</dbReference>
<dbReference type="InterPro" id="IPR006176">
    <property type="entry name" value="3-OHacyl-CoA_DH_NAD-bd"/>
</dbReference>
<comment type="similarity">
    <text evidence="7">Belongs to the 3-hydroxyacyl-CoA dehydrogenase family. L-carnitine dehydrogenase subfamily.</text>
</comment>
<keyword evidence="11" id="KW-1185">Reference proteome</keyword>
<keyword evidence="6 7" id="KW-0520">NAD</keyword>
<comment type="subcellular location">
    <subcellularLocation>
        <location evidence="1 7">Cytoplasm</location>
    </subcellularLocation>
</comment>
<dbReference type="EMBL" id="BNCH01000002">
    <property type="protein sequence ID" value="GHE94291.1"/>
    <property type="molecule type" value="Genomic_DNA"/>
</dbReference>
<keyword evidence="4 7" id="KW-0963">Cytoplasm</keyword>
<dbReference type="InterPro" id="IPR013328">
    <property type="entry name" value="6PGD_dom2"/>
</dbReference>
<protein>
    <recommendedName>
        <fullName evidence="7">L-carnitine dehydrogenase</fullName>
        <shortName evidence="7">CDH</shortName>
        <shortName evidence="7">L-CDH</shortName>
        <ecNumber evidence="7">1.1.1.108</ecNumber>
    </recommendedName>
</protein>
<comment type="caution">
    <text evidence="10">The sequence shown here is derived from an EMBL/GenBank/DDBJ whole genome shotgun (WGS) entry which is preliminary data.</text>
</comment>
<comment type="subunit">
    <text evidence="3 7">Homodimer.</text>
</comment>
<name>A0ABQ3ITR3_9RHOB</name>
<comment type="pathway">
    <text evidence="2 7">Amine and polyamine metabolism; carnitine metabolism.</text>
</comment>
<comment type="function">
    <text evidence="7">Catalyzes the NAD(+)-dependent oxidation of L-carnitine to 3-dehydrocarnitine.</text>
</comment>
<dbReference type="Pfam" id="PF02737">
    <property type="entry name" value="3HCDH_N"/>
    <property type="match status" value="1"/>
</dbReference>
<dbReference type="NCBIfam" id="NF005716">
    <property type="entry name" value="PRK07531.1"/>
    <property type="match status" value="1"/>
</dbReference>
<dbReference type="SUPFAM" id="SSF51735">
    <property type="entry name" value="NAD(P)-binding Rossmann-fold domains"/>
    <property type="match status" value="1"/>
</dbReference>
<evidence type="ECO:0000313" key="11">
    <source>
        <dbReference type="Proteomes" id="UP000609802"/>
    </source>
</evidence>
<comment type="catalytic activity">
    <reaction evidence="7">
        <text>carnitine + NAD(+) = 3-dehydrocarnitine + NADH + H(+)</text>
        <dbReference type="Rhea" id="RHEA:19265"/>
        <dbReference type="ChEBI" id="CHEBI:15378"/>
        <dbReference type="ChEBI" id="CHEBI:17126"/>
        <dbReference type="ChEBI" id="CHEBI:57540"/>
        <dbReference type="ChEBI" id="CHEBI:57885"/>
        <dbReference type="ChEBI" id="CHEBI:57945"/>
        <dbReference type="EC" id="1.1.1.108"/>
    </reaction>
</comment>
<evidence type="ECO:0000256" key="5">
    <source>
        <dbReference type="ARBA" id="ARBA00023002"/>
    </source>
</evidence>
<dbReference type="Gene3D" id="3.40.50.720">
    <property type="entry name" value="NAD(P)-binding Rossmann-like Domain"/>
    <property type="match status" value="1"/>
</dbReference>
<dbReference type="InterPro" id="IPR026578">
    <property type="entry name" value="L-carnitine_dehydrogenase"/>
</dbReference>
<feature type="binding site" evidence="7">
    <location>
        <begin position="7"/>
        <end position="12"/>
    </location>
    <ligand>
        <name>NAD(+)</name>
        <dbReference type="ChEBI" id="CHEBI:57540"/>
    </ligand>
</feature>
<evidence type="ECO:0000256" key="1">
    <source>
        <dbReference type="ARBA" id="ARBA00004496"/>
    </source>
</evidence>
<feature type="domain" description="3-hydroxyacyl-CoA dehydrogenase NAD binding" evidence="9">
    <location>
        <begin position="2"/>
        <end position="168"/>
    </location>
</feature>
<dbReference type="InterPro" id="IPR006108">
    <property type="entry name" value="3HC_DH_C"/>
</dbReference>
<sequence>MKAAIIGGGVIGGGWAARFLLNGWDVAVFDPDPEAERKISEVLMNARRALPGLYDTALPPEGRLTYHSDLAQSVAGADWVQESVPERLELKHKVLADLMQYAPDEAIIGSSTSGFKPSELNEKGARAIVAHPFNPVYLLPLIELVGDADTCARAADILSGIGMFPLKVRKEIDAHIADRFLEAVWREALWLVKDGIANTEEIDEAIRMGFGLRWAQMGLFETYRVAGGEAGMKHFMAQFGPCLSWPWTKLMDVPEFTDELVDLIADQSDAQSGHMSIRELERLRDDNLVSILRALKARGPGSGAGRVVRDHEADLWHAMTDTTPLRTVARDVPIDWTDYNGHMNEGRYGQVFSDAADRVMAHVGADADYIGSGLSFFTAETNIKYLDECHAGEAVYVDSTVTLGEGKKLRLWHEMRRKADDSLLATCDQFLLHVDLTTRKSCPPRADVEARVETLATLHARGTT</sequence>
<dbReference type="HAMAP" id="MF_02129">
    <property type="entry name" value="L_carnitine_dehydrog"/>
    <property type="match status" value="1"/>
</dbReference>
<proteinExistence type="inferred from homology"/>
<dbReference type="EC" id="1.1.1.108" evidence="7"/>
<feature type="domain" description="3-hydroxyacyl-CoA dehydrogenase C-terminal" evidence="8">
    <location>
        <begin position="176"/>
        <end position="240"/>
    </location>
</feature>
<organism evidence="10 11">
    <name type="scientific">Aliiroseovarius zhejiangensis</name>
    <dbReference type="NCBI Taxonomy" id="1632025"/>
    <lineage>
        <taxon>Bacteria</taxon>
        <taxon>Pseudomonadati</taxon>
        <taxon>Pseudomonadota</taxon>
        <taxon>Alphaproteobacteria</taxon>
        <taxon>Rhodobacterales</taxon>
        <taxon>Paracoccaceae</taxon>
        <taxon>Aliiroseovarius</taxon>
    </lineage>
</organism>
<evidence type="ECO:0000259" key="9">
    <source>
        <dbReference type="Pfam" id="PF02737"/>
    </source>
</evidence>
<evidence type="ECO:0000256" key="6">
    <source>
        <dbReference type="ARBA" id="ARBA00023027"/>
    </source>
</evidence>
<dbReference type="SUPFAM" id="SSF54637">
    <property type="entry name" value="Thioesterase/thiol ester dehydrase-isomerase"/>
    <property type="match status" value="1"/>
</dbReference>
<reference evidence="11" key="1">
    <citation type="journal article" date="2019" name="Int. J. Syst. Evol. Microbiol.">
        <title>The Global Catalogue of Microorganisms (GCM) 10K type strain sequencing project: providing services to taxonomists for standard genome sequencing and annotation.</title>
        <authorList>
            <consortium name="The Broad Institute Genomics Platform"/>
            <consortium name="The Broad Institute Genome Sequencing Center for Infectious Disease"/>
            <person name="Wu L."/>
            <person name="Ma J."/>
        </authorList>
    </citation>
    <scope>NUCLEOTIDE SEQUENCE [LARGE SCALE GENOMIC DNA]</scope>
    <source>
        <strain evidence="11">KCTC 42443</strain>
    </source>
</reference>
<evidence type="ECO:0000256" key="3">
    <source>
        <dbReference type="ARBA" id="ARBA00011738"/>
    </source>
</evidence>
<evidence type="ECO:0000256" key="2">
    <source>
        <dbReference type="ARBA" id="ARBA00004855"/>
    </source>
</evidence>
<dbReference type="Proteomes" id="UP000609802">
    <property type="component" value="Unassembled WGS sequence"/>
</dbReference>
<evidence type="ECO:0000256" key="7">
    <source>
        <dbReference type="HAMAP-Rule" id="MF_02129"/>
    </source>
</evidence>
<dbReference type="Pfam" id="PF00725">
    <property type="entry name" value="3HCDH"/>
    <property type="match status" value="1"/>
</dbReference>
<dbReference type="InterPro" id="IPR036291">
    <property type="entry name" value="NAD(P)-bd_dom_sf"/>
</dbReference>
<accession>A0ABQ3ITR3</accession>
<evidence type="ECO:0000313" key="10">
    <source>
        <dbReference type="EMBL" id="GHE94291.1"/>
    </source>
</evidence>
<dbReference type="PANTHER" id="PTHR48075:SF5">
    <property type="entry name" value="3-HYDROXYBUTYRYL-COA DEHYDROGENASE"/>
    <property type="match status" value="1"/>
</dbReference>
<evidence type="ECO:0000259" key="8">
    <source>
        <dbReference type="Pfam" id="PF00725"/>
    </source>
</evidence>